<organism evidence="4 5">
    <name type="scientific">Guopingia tenuis</name>
    <dbReference type="NCBI Taxonomy" id="2763656"/>
    <lineage>
        <taxon>Bacteria</taxon>
        <taxon>Bacillati</taxon>
        <taxon>Bacillota</taxon>
        <taxon>Clostridia</taxon>
        <taxon>Christensenellales</taxon>
        <taxon>Christensenellaceae</taxon>
        <taxon>Guopingia</taxon>
    </lineage>
</organism>
<dbReference type="PANTHER" id="PTHR43800">
    <property type="entry name" value="PEPTIDYL-LYSINE N-ACETYLTRANSFERASE YJAB"/>
    <property type="match status" value="1"/>
</dbReference>
<proteinExistence type="predicted"/>
<evidence type="ECO:0000313" key="4">
    <source>
        <dbReference type="EMBL" id="MBC8537453.1"/>
    </source>
</evidence>
<dbReference type="SUPFAM" id="SSF55729">
    <property type="entry name" value="Acyl-CoA N-acyltransferases (Nat)"/>
    <property type="match status" value="1"/>
</dbReference>
<dbReference type="InterPro" id="IPR016181">
    <property type="entry name" value="Acyl_CoA_acyltransferase"/>
</dbReference>
<evidence type="ECO:0000259" key="3">
    <source>
        <dbReference type="PROSITE" id="PS51186"/>
    </source>
</evidence>
<reference evidence="4" key="1">
    <citation type="submission" date="2020-08" db="EMBL/GenBank/DDBJ databases">
        <title>Genome public.</title>
        <authorList>
            <person name="Liu C."/>
            <person name="Sun Q."/>
        </authorList>
    </citation>
    <scope>NUCLEOTIDE SEQUENCE</scope>
    <source>
        <strain evidence="4">NSJ-63</strain>
    </source>
</reference>
<dbReference type="Pfam" id="PF13508">
    <property type="entry name" value="Acetyltransf_7"/>
    <property type="match status" value="1"/>
</dbReference>
<protein>
    <submittedName>
        <fullName evidence="4">GNAT family N-acetyltransferase</fullName>
    </submittedName>
</protein>
<feature type="domain" description="N-acetyltransferase" evidence="3">
    <location>
        <begin position="1"/>
        <end position="141"/>
    </location>
</feature>
<sequence length="145" mass="17052">MIRRMQPGDLDQILQLWFRVNRQAHFYLPKEYFEKHMAPVRQALLHSEVHVQEAGGKIQGFIGLMDHYIAGIFVDSSVRSQGIGRNLLEAAKKNHRSLTLHVYQRNIRAVRFYLREGFSISQYLWEAETGLAEWAMEWRKNPALQ</sequence>
<dbReference type="Proteomes" id="UP000617951">
    <property type="component" value="Unassembled WGS sequence"/>
</dbReference>
<evidence type="ECO:0000256" key="1">
    <source>
        <dbReference type="ARBA" id="ARBA00022679"/>
    </source>
</evidence>
<keyword evidence="1" id="KW-0808">Transferase</keyword>
<keyword evidence="5" id="KW-1185">Reference proteome</keyword>
<dbReference type="Gene3D" id="3.40.630.30">
    <property type="match status" value="1"/>
</dbReference>
<comment type="caution">
    <text evidence="4">The sequence shown here is derived from an EMBL/GenBank/DDBJ whole genome shotgun (WGS) entry which is preliminary data.</text>
</comment>
<dbReference type="PANTHER" id="PTHR43800:SF1">
    <property type="entry name" value="PEPTIDYL-LYSINE N-ACETYLTRANSFERASE YJAB"/>
    <property type="match status" value="1"/>
</dbReference>
<dbReference type="CDD" id="cd04301">
    <property type="entry name" value="NAT_SF"/>
    <property type="match status" value="1"/>
</dbReference>
<dbReference type="EMBL" id="JACRSS010000001">
    <property type="protein sequence ID" value="MBC8537453.1"/>
    <property type="molecule type" value="Genomic_DNA"/>
</dbReference>
<name>A0A926HVL8_9FIRM</name>
<evidence type="ECO:0000313" key="5">
    <source>
        <dbReference type="Proteomes" id="UP000617951"/>
    </source>
</evidence>
<keyword evidence="2" id="KW-0012">Acyltransferase</keyword>
<dbReference type="GO" id="GO:0016747">
    <property type="term" value="F:acyltransferase activity, transferring groups other than amino-acyl groups"/>
    <property type="evidence" value="ECO:0007669"/>
    <property type="project" value="InterPro"/>
</dbReference>
<dbReference type="PROSITE" id="PS51186">
    <property type="entry name" value="GNAT"/>
    <property type="match status" value="1"/>
</dbReference>
<dbReference type="RefSeq" id="WP_249279365.1">
    <property type="nucleotide sequence ID" value="NZ_JACRSS010000001.1"/>
</dbReference>
<evidence type="ECO:0000256" key="2">
    <source>
        <dbReference type="ARBA" id="ARBA00023315"/>
    </source>
</evidence>
<accession>A0A926HVL8</accession>
<gene>
    <name evidence="4" type="ORF">H8693_00710</name>
</gene>
<dbReference type="AlphaFoldDB" id="A0A926HVL8"/>
<dbReference type="InterPro" id="IPR000182">
    <property type="entry name" value="GNAT_dom"/>
</dbReference>